<feature type="domain" description="NodB homology" evidence="2">
    <location>
        <begin position="297"/>
        <end position="447"/>
    </location>
</feature>
<keyword evidence="1" id="KW-1133">Transmembrane helix</keyword>
<dbReference type="Pfam" id="PF01522">
    <property type="entry name" value="Polysacc_deac_1"/>
    <property type="match status" value="1"/>
</dbReference>
<keyword evidence="4" id="KW-1185">Reference proteome</keyword>
<sequence length="621" mass="68890">MPFVNKPAILARAIAIIVLVSLLIVAVTAFIERNTFDRLDDLNGPTEVSHISDQGRSDWNRFASGEPSRLAILLTDKDSAWLGLSHGLKSIGVPFTITDDVAEATRHNVVLVYPLLSGRTLDDAGRTALRRHVEAGRTLIATQVLGGGLHDLFGFESTLESRAHHSITFEQAPALGWISDPHEKTVLLGQPDLPTSWIGTQTYVNAQQVLARFEDGSAALVRGDNKAGGSAYALGFDLGFFIMRAHNDRNDQGYRAYANGYEPSVDVWLRWLRAVYRQHEPLAVTIGSVPQGQRLAAVVTFDVDYVKSMGNLLAYRDLLVREGIPATFFLQTKYYRDFQDEGFFNDRTLAAMDALVAAGMEIASHSVSHSDMYASLPLGDGSEQYPTYQPRVKALGDTQGATVMGELRVSRFLLEQLTGRSVVSFRPGYLATPPRLPEALAASGYRFSSSATAGNLTTHLPFCTNTQRMYSDETTVFEFPIAIEDEIPPIMDQRVEEAVELAEKLARYGASYVMLLHPNEVDHKYRFLEQILPRLKPFAWFGTMSQYGSWWAARDKVEVDVLAQRGQIVLNVQAQEPIKDLVFELPTGLRPVSGSAMQKLSDGRWLFRDIPAGTIMIDLHH</sequence>
<name>A0A2A3MG62_9PSED</name>
<accession>A0A2A3MG62</accession>
<evidence type="ECO:0000313" key="4">
    <source>
        <dbReference type="Proteomes" id="UP000242313"/>
    </source>
</evidence>
<reference evidence="3 4" key="1">
    <citation type="submission" date="2017-09" db="EMBL/GenBank/DDBJ databases">
        <title>Pseudomonas abyssi sp. nov. isolated from Abyssopelagic Water.</title>
        <authorList>
            <person name="Wei Y."/>
        </authorList>
    </citation>
    <scope>NUCLEOTIDE SEQUENCE [LARGE SCALE GENOMIC DNA]</scope>
    <source>
        <strain evidence="3 4">MT5</strain>
    </source>
</reference>
<evidence type="ECO:0000256" key="1">
    <source>
        <dbReference type="SAM" id="Phobius"/>
    </source>
</evidence>
<evidence type="ECO:0000259" key="2">
    <source>
        <dbReference type="Pfam" id="PF01522"/>
    </source>
</evidence>
<dbReference type="GO" id="GO:0016810">
    <property type="term" value="F:hydrolase activity, acting on carbon-nitrogen (but not peptide) bonds"/>
    <property type="evidence" value="ECO:0007669"/>
    <property type="project" value="InterPro"/>
</dbReference>
<dbReference type="GO" id="GO:0005975">
    <property type="term" value="P:carbohydrate metabolic process"/>
    <property type="evidence" value="ECO:0007669"/>
    <property type="project" value="InterPro"/>
</dbReference>
<dbReference type="SUPFAM" id="SSF88713">
    <property type="entry name" value="Glycoside hydrolase/deacetylase"/>
    <property type="match status" value="1"/>
</dbReference>
<feature type="transmembrane region" description="Helical" evidence="1">
    <location>
        <begin position="9"/>
        <end position="31"/>
    </location>
</feature>
<evidence type="ECO:0000313" key="3">
    <source>
        <dbReference type="EMBL" id="PBK03840.1"/>
    </source>
</evidence>
<dbReference type="AlphaFoldDB" id="A0A2A3MG62"/>
<comment type="caution">
    <text evidence="3">The sequence shown here is derived from an EMBL/GenBank/DDBJ whole genome shotgun (WGS) entry which is preliminary data.</text>
</comment>
<dbReference type="EMBL" id="NTMR01000016">
    <property type="protein sequence ID" value="PBK03840.1"/>
    <property type="molecule type" value="Genomic_DNA"/>
</dbReference>
<dbReference type="Proteomes" id="UP000242313">
    <property type="component" value="Unassembled WGS sequence"/>
</dbReference>
<keyword evidence="1" id="KW-0812">Transmembrane</keyword>
<dbReference type="RefSeq" id="WP_096005317.1">
    <property type="nucleotide sequence ID" value="NZ_NTMR01000016.1"/>
</dbReference>
<dbReference type="InterPro" id="IPR002509">
    <property type="entry name" value="NODB_dom"/>
</dbReference>
<dbReference type="Gene3D" id="3.20.20.370">
    <property type="entry name" value="Glycoside hydrolase/deacetylase"/>
    <property type="match status" value="1"/>
</dbReference>
<organism evidence="3 4">
    <name type="scientific">Pseudomonas abyssi</name>
    <dbReference type="NCBI Taxonomy" id="170540"/>
    <lineage>
        <taxon>Bacteria</taxon>
        <taxon>Pseudomonadati</taxon>
        <taxon>Pseudomonadota</taxon>
        <taxon>Gammaproteobacteria</taxon>
        <taxon>Pseudomonadales</taxon>
        <taxon>Pseudomonadaceae</taxon>
        <taxon>Pseudomonas</taxon>
    </lineage>
</organism>
<protein>
    <recommendedName>
        <fullName evidence="2">NodB homology domain-containing protein</fullName>
    </recommendedName>
</protein>
<proteinExistence type="predicted"/>
<dbReference type="InterPro" id="IPR011330">
    <property type="entry name" value="Glyco_hydro/deAcase_b/a-brl"/>
</dbReference>
<keyword evidence="1" id="KW-0472">Membrane</keyword>
<gene>
    <name evidence="3" type="ORF">CNQ84_13200</name>
</gene>